<proteinExistence type="predicted"/>
<reference evidence="1 2" key="1">
    <citation type="submission" date="2019-01" db="EMBL/GenBank/DDBJ databases">
        <title>Novel species of Nocardioides.</title>
        <authorList>
            <person name="Liu Q."/>
            <person name="Xin Y.-H."/>
        </authorList>
    </citation>
    <scope>NUCLEOTIDE SEQUENCE [LARGE SCALE GENOMIC DNA]</scope>
    <source>
        <strain evidence="1 2">CGMCC 4.6882</strain>
    </source>
</reference>
<name>A0A4Q2RTU7_9ACTN</name>
<organism evidence="1 2">
    <name type="scientific">Nocardioides oleivorans</name>
    <dbReference type="NCBI Taxonomy" id="273676"/>
    <lineage>
        <taxon>Bacteria</taxon>
        <taxon>Bacillati</taxon>
        <taxon>Actinomycetota</taxon>
        <taxon>Actinomycetes</taxon>
        <taxon>Propionibacteriales</taxon>
        <taxon>Nocardioidaceae</taxon>
        <taxon>Nocardioides</taxon>
    </lineage>
</organism>
<evidence type="ECO:0000313" key="1">
    <source>
        <dbReference type="EMBL" id="RYB92046.1"/>
    </source>
</evidence>
<gene>
    <name evidence="1" type="ORF">EUA93_18280</name>
</gene>
<dbReference type="AlphaFoldDB" id="A0A4Q2RTU7"/>
<protein>
    <submittedName>
        <fullName evidence="1">Uncharacterized protein</fullName>
    </submittedName>
</protein>
<sequence>MAGIRAMTARVIGSGARALGRLRGTARTRRRPGRAGSARVGAGLSRLTDRELVRAWEHSSRDLATDLEATRRLALVITRPHLLDELRERHLDGPPLPPG</sequence>
<comment type="caution">
    <text evidence="1">The sequence shown here is derived from an EMBL/GenBank/DDBJ whole genome shotgun (WGS) entry which is preliminary data.</text>
</comment>
<dbReference type="Proteomes" id="UP000294071">
    <property type="component" value="Unassembled WGS sequence"/>
</dbReference>
<dbReference type="EMBL" id="SDWT01000002">
    <property type="protein sequence ID" value="RYB92046.1"/>
    <property type="molecule type" value="Genomic_DNA"/>
</dbReference>
<evidence type="ECO:0000313" key="2">
    <source>
        <dbReference type="Proteomes" id="UP000294071"/>
    </source>
</evidence>
<accession>A0A4Q2RTU7</accession>
<keyword evidence="2" id="KW-1185">Reference proteome</keyword>
<dbReference type="RefSeq" id="WP_129401711.1">
    <property type="nucleotide sequence ID" value="NZ_SDWT01000002.1"/>
</dbReference>